<reference evidence="1" key="1">
    <citation type="journal article" date="2021" name="Proc. Natl. Acad. Sci. U.S.A.">
        <title>A Catalog of Tens of Thousands of Viruses from Human Metagenomes Reveals Hidden Associations with Chronic Diseases.</title>
        <authorList>
            <person name="Tisza M.J."/>
            <person name="Buck C.B."/>
        </authorList>
    </citation>
    <scope>NUCLEOTIDE SEQUENCE</scope>
    <source>
        <strain evidence="1">Ct0YK8</strain>
    </source>
</reference>
<dbReference type="EMBL" id="BK015222">
    <property type="protein sequence ID" value="DAD96690.1"/>
    <property type="molecule type" value="Genomic_DNA"/>
</dbReference>
<accession>A0A8S5NQW8</accession>
<proteinExistence type="predicted"/>
<protein>
    <submittedName>
        <fullName evidence="1">Uncharacterized protein</fullName>
    </submittedName>
</protein>
<name>A0A8S5NQW8_9CAUD</name>
<sequence length="65" mass="7355">MTDREKKELIEAEETILQLFFDAYERAMKYTKGNINLSLRMAAMLDGSRPDGKQVLSIFVANGEG</sequence>
<organism evidence="1">
    <name type="scientific">Caudovirales sp. ct0YK8</name>
    <dbReference type="NCBI Taxonomy" id="2826764"/>
    <lineage>
        <taxon>Viruses</taxon>
        <taxon>Duplodnaviria</taxon>
        <taxon>Heunggongvirae</taxon>
        <taxon>Uroviricota</taxon>
        <taxon>Caudoviricetes</taxon>
    </lineage>
</organism>
<evidence type="ECO:0000313" key="1">
    <source>
        <dbReference type="EMBL" id="DAD96690.1"/>
    </source>
</evidence>